<keyword evidence="3" id="KW-1052">Target cell membrane</keyword>
<dbReference type="PRINTS" id="PR01415">
    <property type="entry name" value="ANKYRIN"/>
</dbReference>
<feature type="repeat" description="ANK" evidence="8">
    <location>
        <begin position="304"/>
        <end position="336"/>
    </location>
</feature>
<dbReference type="SMART" id="SM00248">
    <property type="entry name" value="ANK"/>
    <property type="match status" value="8"/>
</dbReference>
<dbReference type="Pfam" id="PF00023">
    <property type="entry name" value="Ank"/>
    <property type="match status" value="1"/>
</dbReference>
<keyword evidence="7" id="KW-1053">Target membrane</keyword>
<organism evidence="9">
    <name type="scientific">Ixodes ricinus</name>
    <name type="common">Common tick</name>
    <name type="synonym">Acarus ricinus</name>
    <dbReference type="NCBI Taxonomy" id="34613"/>
    <lineage>
        <taxon>Eukaryota</taxon>
        <taxon>Metazoa</taxon>
        <taxon>Ecdysozoa</taxon>
        <taxon>Arthropoda</taxon>
        <taxon>Chelicerata</taxon>
        <taxon>Arachnida</taxon>
        <taxon>Acari</taxon>
        <taxon>Parasitiformes</taxon>
        <taxon>Ixodida</taxon>
        <taxon>Ixodoidea</taxon>
        <taxon>Ixodidae</taxon>
        <taxon>Ixodinae</taxon>
        <taxon>Ixodes</taxon>
    </lineage>
</organism>
<keyword evidence="7" id="KW-0472">Membrane</keyword>
<evidence type="ECO:0000313" key="9">
    <source>
        <dbReference type="EMBL" id="JAA66317.1"/>
    </source>
</evidence>
<proteinExistence type="evidence at transcript level"/>
<name>A0A0K8R570_IXORI</name>
<feature type="repeat" description="ANK" evidence="8">
    <location>
        <begin position="169"/>
        <end position="195"/>
    </location>
</feature>
<dbReference type="GO" id="GO:0044218">
    <property type="term" value="C:other organism cell membrane"/>
    <property type="evidence" value="ECO:0007669"/>
    <property type="project" value="UniProtKB-KW"/>
</dbReference>
<sequence>MCVWCPSSSVLKHSNDSKFKMHLLAPKLLYCAQHDAVSRLKVLLEEERQKSRDPSSQWLCGVCYDKSGDTLAHVACRHGSLNILRFLVEEIGSTSFLEAPNLDGKRPLHEAAQNSQLESVRFLVEKGCQVDPLKRADWTPLMLARTKHDLQVVKLLIEKGANLKLRNKDGWTPFHIACREGHASIVGYFLDTCADAFDCSSNNKRTPLHTAALQGRLECVNILLERGNYPPDVRDNCRSTPFMDAAQADQTDIMERLATHKADVGAVDVLGRNSLHLAAQAGAVDAVRLLVDRYGLDPNSTDMWGQTALHYAAKRGHSLVIGLLLTFGALHGLKDNKERTACDLARDANQYKN</sequence>
<dbReference type="AlphaFoldDB" id="A0A0K8R570"/>
<comment type="subcellular location">
    <subcellularLocation>
        <location evidence="1">Target cell membrane</location>
    </subcellularLocation>
</comment>
<dbReference type="EMBL" id="GADI01007491">
    <property type="protein sequence ID" value="JAA66317.1"/>
    <property type="molecule type" value="mRNA"/>
</dbReference>
<keyword evidence="5" id="KW-0528">Neurotoxin</keyword>
<keyword evidence="4" id="KW-0677">Repeat</keyword>
<evidence type="ECO:0000256" key="7">
    <source>
        <dbReference type="ARBA" id="ARBA00023298"/>
    </source>
</evidence>
<dbReference type="InterPro" id="IPR002110">
    <property type="entry name" value="Ankyrin_rpt"/>
</dbReference>
<feature type="repeat" description="ANK" evidence="8">
    <location>
        <begin position="203"/>
        <end position="227"/>
    </location>
</feature>
<keyword evidence="6 8" id="KW-0040">ANK repeat</keyword>
<evidence type="ECO:0000256" key="6">
    <source>
        <dbReference type="ARBA" id="ARBA00023043"/>
    </source>
</evidence>
<evidence type="ECO:0000256" key="5">
    <source>
        <dbReference type="ARBA" id="ARBA00023028"/>
    </source>
</evidence>
<feature type="repeat" description="ANK" evidence="8">
    <location>
        <begin position="103"/>
        <end position="135"/>
    </location>
</feature>
<evidence type="ECO:0000256" key="4">
    <source>
        <dbReference type="ARBA" id="ARBA00022737"/>
    </source>
</evidence>
<dbReference type="PROSITE" id="PS50297">
    <property type="entry name" value="ANK_REP_REGION"/>
    <property type="match status" value="6"/>
</dbReference>
<dbReference type="Pfam" id="PF12796">
    <property type="entry name" value="Ank_2"/>
    <property type="match status" value="3"/>
</dbReference>
<dbReference type="PANTHER" id="PTHR24126">
    <property type="entry name" value="ANKYRIN REPEAT, PH AND SEC7 DOMAIN CONTAINING PROTEIN SECG-RELATED"/>
    <property type="match status" value="1"/>
</dbReference>
<evidence type="ECO:0000256" key="2">
    <source>
        <dbReference type="ARBA" id="ARBA00022483"/>
    </source>
</evidence>
<keyword evidence="5" id="KW-0800">Toxin</keyword>
<evidence type="ECO:0000256" key="1">
    <source>
        <dbReference type="ARBA" id="ARBA00004175"/>
    </source>
</evidence>
<dbReference type="Gene3D" id="1.25.40.20">
    <property type="entry name" value="Ankyrin repeat-containing domain"/>
    <property type="match status" value="4"/>
</dbReference>
<keyword evidence="5" id="KW-0638">Presynaptic neurotoxin</keyword>
<protein>
    <submittedName>
        <fullName evidence="9">Putative ankyrin</fullName>
    </submittedName>
</protein>
<dbReference type="PROSITE" id="PS50088">
    <property type="entry name" value="ANK_REPEAT"/>
    <property type="match status" value="6"/>
</dbReference>
<dbReference type="GO" id="GO:0044231">
    <property type="term" value="C:host cell presynaptic membrane"/>
    <property type="evidence" value="ECO:0007669"/>
    <property type="project" value="UniProtKB-KW"/>
</dbReference>
<feature type="repeat" description="ANK" evidence="8">
    <location>
        <begin position="136"/>
        <end position="168"/>
    </location>
</feature>
<evidence type="ECO:0000256" key="8">
    <source>
        <dbReference type="PROSITE-ProRule" id="PRU00023"/>
    </source>
</evidence>
<reference evidence="9" key="1">
    <citation type="submission" date="2012-12" db="EMBL/GenBank/DDBJ databases">
        <title>Identification and characterization of a phenylalanine ammonia-lyase gene family in Isatis indigotica Fort.</title>
        <authorList>
            <person name="Liu Q."/>
            <person name="Chen J."/>
            <person name="Zhou X."/>
            <person name="Di P."/>
            <person name="Xiao Y."/>
            <person name="Xuan H."/>
            <person name="Zhang L."/>
            <person name="Chen W."/>
        </authorList>
    </citation>
    <scope>NUCLEOTIDE SEQUENCE</scope>
    <source>
        <tissue evidence="9">Salivary gland</tissue>
    </source>
</reference>
<keyword evidence="2" id="KW-0268">Exocytosis</keyword>
<dbReference type="SUPFAM" id="SSF48403">
    <property type="entry name" value="Ankyrin repeat"/>
    <property type="match status" value="1"/>
</dbReference>
<dbReference type="InterPro" id="IPR036770">
    <property type="entry name" value="Ankyrin_rpt-contain_sf"/>
</dbReference>
<evidence type="ECO:0000256" key="3">
    <source>
        <dbReference type="ARBA" id="ARBA00022537"/>
    </source>
</evidence>
<accession>A0A0K8R570</accession>
<dbReference type="GO" id="GO:0006887">
    <property type="term" value="P:exocytosis"/>
    <property type="evidence" value="ECO:0007669"/>
    <property type="project" value="UniProtKB-KW"/>
</dbReference>
<feature type="repeat" description="ANK" evidence="8">
    <location>
        <begin position="270"/>
        <end position="293"/>
    </location>
</feature>